<name>A0A392QVF7_9FABA</name>
<reference evidence="2 3" key="1">
    <citation type="journal article" date="2018" name="Front. Plant Sci.">
        <title>Red Clover (Trifolium pratense) and Zigzag Clover (T. medium) - A Picture of Genomic Similarities and Differences.</title>
        <authorList>
            <person name="Dluhosova J."/>
            <person name="Istvanek J."/>
            <person name="Nedelnik J."/>
            <person name="Repkova J."/>
        </authorList>
    </citation>
    <scope>NUCLEOTIDE SEQUENCE [LARGE SCALE GENOMIC DNA]</scope>
    <source>
        <strain evidence="3">cv. 10/8</strain>
        <tissue evidence="2">Leaf</tissue>
    </source>
</reference>
<proteinExistence type="predicted"/>
<evidence type="ECO:0000313" key="3">
    <source>
        <dbReference type="Proteomes" id="UP000265520"/>
    </source>
</evidence>
<feature type="non-terminal residue" evidence="2">
    <location>
        <position position="102"/>
    </location>
</feature>
<dbReference type="AlphaFoldDB" id="A0A392QVF7"/>
<dbReference type="Proteomes" id="UP000265520">
    <property type="component" value="Unassembled WGS sequence"/>
</dbReference>
<feature type="signal peptide" evidence="1">
    <location>
        <begin position="1"/>
        <end position="22"/>
    </location>
</feature>
<keyword evidence="3" id="KW-1185">Reference proteome</keyword>
<dbReference type="EMBL" id="LXQA010161872">
    <property type="protein sequence ID" value="MCI27862.1"/>
    <property type="molecule type" value="Genomic_DNA"/>
</dbReference>
<keyword evidence="1" id="KW-0732">Signal</keyword>
<sequence length="102" mass="11737">MRDLFTLVVLLAASEFSGRCSAGVLSFCFWFGRRSLFLSWPDLGFWCGWVLDLLFQAWWRVQLTKMVESGCCSGFHGFGYWLGDVDVLWTLFESLMVSKSVE</sequence>
<organism evidence="2 3">
    <name type="scientific">Trifolium medium</name>
    <dbReference type="NCBI Taxonomy" id="97028"/>
    <lineage>
        <taxon>Eukaryota</taxon>
        <taxon>Viridiplantae</taxon>
        <taxon>Streptophyta</taxon>
        <taxon>Embryophyta</taxon>
        <taxon>Tracheophyta</taxon>
        <taxon>Spermatophyta</taxon>
        <taxon>Magnoliopsida</taxon>
        <taxon>eudicotyledons</taxon>
        <taxon>Gunneridae</taxon>
        <taxon>Pentapetalae</taxon>
        <taxon>rosids</taxon>
        <taxon>fabids</taxon>
        <taxon>Fabales</taxon>
        <taxon>Fabaceae</taxon>
        <taxon>Papilionoideae</taxon>
        <taxon>50 kb inversion clade</taxon>
        <taxon>NPAAA clade</taxon>
        <taxon>Hologalegina</taxon>
        <taxon>IRL clade</taxon>
        <taxon>Trifolieae</taxon>
        <taxon>Trifolium</taxon>
    </lineage>
</organism>
<evidence type="ECO:0000313" key="2">
    <source>
        <dbReference type="EMBL" id="MCI27862.1"/>
    </source>
</evidence>
<evidence type="ECO:0000256" key="1">
    <source>
        <dbReference type="SAM" id="SignalP"/>
    </source>
</evidence>
<evidence type="ECO:0008006" key="4">
    <source>
        <dbReference type="Google" id="ProtNLM"/>
    </source>
</evidence>
<protein>
    <recommendedName>
        <fullName evidence="4">Secreted protein</fullName>
    </recommendedName>
</protein>
<feature type="chain" id="PRO_5017179741" description="Secreted protein" evidence="1">
    <location>
        <begin position="23"/>
        <end position="102"/>
    </location>
</feature>
<comment type="caution">
    <text evidence="2">The sequence shown here is derived from an EMBL/GenBank/DDBJ whole genome shotgun (WGS) entry which is preliminary data.</text>
</comment>
<accession>A0A392QVF7</accession>